<dbReference type="Pfam" id="PF13328">
    <property type="entry name" value="HD_4"/>
    <property type="match status" value="1"/>
</dbReference>
<sequence>MAEPFVITEEQLEKENVEIARLYKEMLKNTYITLSDEDKKLIRRAFDLAVDAHKDQRRKTGEPYIYHPIAVAKIVADEIGLGATSIAAALMHDVVEDTDYTLEDIEKLFGKKIAKIIDGLTKISVLNKQEVSIQSENYRKLLLTLSEDVRVILIKIADRLHNMRTLDSMREDKQLKIASETVFIYAPLAHRMGLYNIKSELEDLSLRYTKPEAYFSIEQKMTQSKEEREAYIKNFTDIISDKLREEGLEFEIKGRSKSINSIYRKMTNQNITFEEVFDLFAIRIIYRSDRKNEKFIAWKIYSIVTDIFTPNPKRMRDWITTPKSTGYESLHITVIGPMARWVEVQIRSERMDEIAEKGIAAHYKYKENKGADEDDTNVDRWIRQVRDMLDNNDTQDAIEFMDNFKFNLYAKEIYVFTPKGDLFSLPKGSCSLDFAYAIHSNIGDHCLGAKVNGKLFPLSHQLQSGDQVEIITSVQQKPKMEWLDYVMTSKARSKIKASLNSEKRKISEEGKEILIRKLRHLKVDFNERTLNKIQTFFRLTNSQDVFYNVATGVISNKDLKRFVDSQTGFTAMWNRIRKTAIPLPINSKENKTNEHVELDSLVFGPDEEHLDYELSQCCHPIPGDKVFGFITVGNGIKVHKYDCPNAVSLQANYAYRIIKATWIDSTKKDFKAILNLEGLDRSGMISDITLVISKNNSINMTNINFSEQAGVFQGIISLLVKNKEQLEHVIDELKKVEGVKHVHRTYKK</sequence>
<dbReference type="OrthoDB" id="9805041at2"/>
<dbReference type="InterPro" id="IPR002912">
    <property type="entry name" value="ACT_dom"/>
</dbReference>
<dbReference type="FunFam" id="1.10.3210.10:FF:000001">
    <property type="entry name" value="GTP pyrophosphokinase RelA"/>
    <property type="match status" value="1"/>
</dbReference>
<dbReference type="InterPro" id="IPR012676">
    <property type="entry name" value="TGS-like"/>
</dbReference>
<evidence type="ECO:0000313" key="4">
    <source>
        <dbReference type="Proteomes" id="UP000008641"/>
    </source>
</evidence>
<dbReference type="GO" id="GO:0005886">
    <property type="term" value="C:plasma membrane"/>
    <property type="evidence" value="ECO:0007669"/>
    <property type="project" value="TreeGrafter"/>
</dbReference>
<dbReference type="Pfam" id="PF19296">
    <property type="entry name" value="RelA_AH_RIS"/>
    <property type="match status" value="1"/>
</dbReference>
<dbReference type="FunFam" id="3.10.20.30:FF:000002">
    <property type="entry name" value="GTP pyrophosphokinase (RelA/SpoT)"/>
    <property type="match status" value="1"/>
</dbReference>
<keyword evidence="3" id="KW-0808">Transferase</keyword>
<proteinExistence type="inferred from homology"/>
<protein>
    <submittedName>
        <fullName evidence="3">(P)ppGpp synthetase I, SpoT/RelA</fullName>
        <ecNumber evidence="3">2.7.6.5</ecNumber>
    </submittedName>
</protein>
<dbReference type="InterPro" id="IPR004811">
    <property type="entry name" value="RelA/Spo_fam"/>
</dbReference>
<dbReference type="SMART" id="SM00471">
    <property type="entry name" value="HDc"/>
    <property type="match status" value="1"/>
</dbReference>
<dbReference type="eggNOG" id="COG0317">
    <property type="taxonomic scope" value="Bacteria"/>
</dbReference>
<evidence type="ECO:0000259" key="2">
    <source>
        <dbReference type="PROSITE" id="PS51880"/>
    </source>
</evidence>
<dbReference type="InterPro" id="IPR033655">
    <property type="entry name" value="TGS_RelA/SpoT"/>
</dbReference>
<dbReference type="SUPFAM" id="SSF81301">
    <property type="entry name" value="Nucleotidyltransferase"/>
    <property type="match status" value="1"/>
</dbReference>
<dbReference type="STRING" id="865938.Weevi_1760"/>
<dbReference type="Pfam" id="PF13291">
    <property type="entry name" value="ACT_4"/>
    <property type="match status" value="1"/>
</dbReference>
<evidence type="ECO:0000313" key="3">
    <source>
        <dbReference type="EMBL" id="ADX68451.1"/>
    </source>
</evidence>
<dbReference type="PROSITE" id="PS51880">
    <property type="entry name" value="TGS"/>
    <property type="match status" value="1"/>
</dbReference>
<dbReference type="Pfam" id="PF04607">
    <property type="entry name" value="RelA_SpoT"/>
    <property type="match status" value="1"/>
</dbReference>
<reference evidence="3 4" key="1">
    <citation type="journal article" date="2011" name="Stand. Genomic Sci.">
        <title>Complete genome sequence of Weeksella virosa type strain (9751).</title>
        <authorList>
            <person name="Lang E."/>
            <person name="Teshima H."/>
            <person name="Lucas S."/>
            <person name="Lapidus A."/>
            <person name="Hammon N."/>
            <person name="Deshpande S."/>
            <person name="Nolan M."/>
            <person name="Cheng J.F."/>
            <person name="Pitluck S."/>
            <person name="Liolios K."/>
            <person name="Pagani I."/>
            <person name="Mikhailova N."/>
            <person name="Ivanova N."/>
            <person name="Mavromatis K."/>
            <person name="Pati A."/>
            <person name="Tapia R."/>
            <person name="Han C."/>
            <person name="Goodwin L."/>
            <person name="Chen A."/>
            <person name="Palaniappan K."/>
            <person name="Land M."/>
            <person name="Hauser L."/>
            <person name="Chang Y.J."/>
            <person name="Jeffries C.D."/>
            <person name="Brambilla E.M."/>
            <person name="Kopitz M."/>
            <person name="Rohde M."/>
            <person name="Goker M."/>
            <person name="Tindall B.J."/>
            <person name="Detter J.C."/>
            <person name="Woyke T."/>
            <person name="Bristow J."/>
            <person name="Eisen J.A."/>
            <person name="Markowitz V."/>
            <person name="Hugenholtz P."/>
            <person name="Klenk H.P."/>
            <person name="Kyrpides N.C."/>
        </authorList>
    </citation>
    <scope>NUCLEOTIDE SEQUENCE [LARGE SCALE GENOMIC DNA]</scope>
    <source>
        <strain evidence="4">ATCC 43766 / DSM 16922 / JCM 21250 / NBRC 16016 / NCTC 11634 / CL345/78</strain>
    </source>
</reference>
<dbReference type="InterPro" id="IPR004095">
    <property type="entry name" value="TGS"/>
</dbReference>
<dbReference type="EMBL" id="CP002455">
    <property type="protein sequence ID" value="ADX68451.1"/>
    <property type="molecule type" value="Genomic_DNA"/>
</dbReference>
<dbReference type="RefSeq" id="WP_013598840.1">
    <property type="nucleotide sequence ID" value="NC_015144.1"/>
</dbReference>
<comment type="similarity">
    <text evidence="1">Belongs to the relA/spoT family.</text>
</comment>
<dbReference type="GO" id="GO:0015969">
    <property type="term" value="P:guanosine tetraphosphate metabolic process"/>
    <property type="evidence" value="ECO:0007669"/>
    <property type="project" value="InterPro"/>
</dbReference>
<feature type="domain" description="TGS" evidence="2">
    <location>
        <begin position="411"/>
        <end position="472"/>
    </location>
</feature>
<dbReference type="SUPFAM" id="SSF109604">
    <property type="entry name" value="HD-domain/PDEase-like"/>
    <property type="match status" value="1"/>
</dbReference>
<dbReference type="CDD" id="cd04876">
    <property type="entry name" value="ACT_RelA-SpoT"/>
    <property type="match status" value="1"/>
</dbReference>
<name>F0P091_WEEVC</name>
<dbReference type="CDD" id="cd00077">
    <property type="entry name" value="HDc"/>
    <property type="match status" value="1"/>
</dbReference>
<dbReference type="InterPro" id="IPR012675">
    <property type="entry name" value="Beta-grasp_dom_sf"/>
</dbReference>
<dbReference type="InterPro" id="IPR007685">
    <property type="entry name" value="RelA_SpoT"/>
</dbReference>
<keyword evidence="4" id="KW-1185">Reference proteome</keyword>
<dbReference type="Gene3D" id="1.10.3210.10">
    <property type="entry name" value="Hypothetical protein af1432"/>
    <property type="match status" value="1"/>
</dbReference>
<dbReference type="NCBIfam" id="TIGR00691">
    <property type="entry name" value="spoT_relA"/>
    <property type="match status" value="1"/>
</dbReference>
<dbReference type="GO" id="GO:0008728">
    <property type="term" value="F:GTP diphosphokinase activity"/>
    <property type="evidence" value="ECO:0007669"/>
    <property type="project" value="UniProtKB-EC"/>
</dbReference>
<accession>F0P091</accession>
<dbReference type="HOGENOM" id="CLU_012300_3_0_10"/>
<dbReference type="InterPro" id="IPR045600">
    <property type="entry name" value="RelA/SpoT_AH_RIS"/>
</dbReference>
<dbReference type="AlphaFoldDB" id="F0P091"/>
<dbReference type="EC" id="2.7.6.5" evidence="3"/>
<dbReference type="InterPro" id="IPR043519">
    <property type="entry name" value="NT_sf"/>
</dbReference>
<dbReference type="SUPFAM" id="SSF81271">
    <property type="entry name" value="TGS-like"/>
    <property type="match status" value="1"/>
</dbReference>
<comment type="function">
    <text evidence="1">In eubacteria ppGpp (guanosine 3'-diphosphate 5'-diphosphate) is a mediator of the stringent response that coordinates a variety of cellular activities in response to changes in nutritional abundance.</text>
</comment>
<dbReference type="CDD" id="cd05399">
    <property type="entry name" value="NT_Rel-Spo_like"/>
    <property type="match status" value="1"/>
</dbReference>
<dbReference type="SMART" id="SM00954">
    <property type="entry name" value="RelA_SpoT"/>
    <property type="match status" value="1"/>
</dbReference>
<dbReference type="PANTHER" id="PTHR21262">
    <property type="entry name" value="GUANOSINE-3',5'-BIS DIPHOSPHATE 3'-PYROPHOSPHOHYDROLASE"/>
    <property type="match status" value="1"/>
</dbReference>
<dbReference type="Proteomes" id="UP000008641">
    <property type="component" value="Chromosome"/>
</dbReference>
<gene>
    <name evidence="3" type="ordered locus">Weevi_1760</name>
</gene>
<dbReference type="SUPFAM" id="SSF55021">
    <property type="entry name" value="ACT-like"/>
    <property type="match status" value="1"/>
</dbReference>
<dbReference type="CDD" id="cd01668">
    <property type="entry name" value="TGS_RSH"/>
    <property type="match status" value="1"/>
</dbReference>
<dbReference type="PANTHER" id="PTHR21262:SF31">
    <property type="entry name" value="GTP PYROPHOSPHOKINASE"/>
    <property type="match status" value="1"/>
</dbReference>
<organism evidence="3 4">
    <name type="scientific">Weeksella virosa (strain ATCC 43766 / DSM 16922 / JCM 21250 / CCUG 30538 / CDC 9751 / IAM 14551 / NBRC 16016 / NCTC 11634 / CL345/78)</name>
    <dbReference type="NCBI Taxonomy" id="865938"/>
    <lineage>
        <taxon>Bacteria</taxon>
        <taxon>Pseudomonadati</taxon>
        <taxon>Bacteroidota</taxon>
        <taxon>Flavobacteriia</taxon>
        <taxon>Flavobacteriales</taxon>
        <taxon>Weeksellaceae</taxon>
        <taxon>Weeksella</taxon>
    </lineage>
</organism>
<dbReference type="Pfam" id="PF02824">
    <property type="entry name" value="TGS"/>
    <property type="match status" value="1"/>
</dbReference>
<dbReference type="InterPro" id="IPR003607">
    <property type="entry name" value="HD/PDEase_dom"/>
</dbReference>
<dbReference type="Gene3D" id="3.30.460.10">
    <property type="entry name" value="Beta Polymerase, domain 2"/>
    <property type="match status" value="1"/>
</dbReference>
<reference evidence="4" key="2">
    <citation type="journal article" date="2011" name="Stand. Genomic Sci.">
        <title>Complete genome sequence of Weeksella virosa type strain (9751T).</title>
        <authorList>
            <person name="Lang E."/>
            <person name="Teshima H."/>
            <person name="Lucas S."/>
            <person name="Lapidus A."/>
            <person name="Hammon N."/>
            <person name="Deshpande S."/>
            <person name="Nolan M."/>
            <person name="Cheng J."/>
            <person name="Pitluck S."/>
            <person name="Liolios K."/>
            <person name="Pagani I."/>
            <person name="Mikhailova N."/>
            <person name="Ivanova N."/>
            <person name="Mavromatis K."/>
            <person name="Pati A."/>
            <person name="Tapia R."/>
            <person name="Han C."/>
            <person name="Goodwin L."/>
            <person name="Chen A."/>
            <person name="Palaniappan K."/>
            <person name="Land M."/>
            <person name="Hauser L."/>
            <person name="Chang Y."/>
            <person name="Jeffries C."/>
            <person name="Brambilla E."/>
            <person name="Kopitz M."/>
            <person name="Rohde M."/>
            <person name="Goker M."/>
            <person name="Tindall B."/>
            <person name="Detter J."/>
            <person name="Woyke T."/>
            <person name="Bristow J."/>
            <person name="Eisen J."/>
            <person name="Markowitz V."/>
            <person name="Hugenholtz P."/>
            <person name="Klenk H."/>
            <person name="Kyrpides N."/>
        </authorList>
    </citation>
    <scope>NUCLEOTIDE SEQUENCE [LARGE SCALE GENOMIC DNA]</scope>
    <source>
        <strain evidence="4">ATCC 43766 / DSM 16922 / JCM 21250 / NBRC 16016 / NCTC 11634 / CL345/78</strain>
    </source>
</reference>
<dbReference type="Gene3D" id="3.10.20.30">
    <property type="match status" value="1"/>
</dbReference>
<evidence type="ECO:0000256" key="1">
    <source>
        <dbReference type="RuleBase" id="RU003847"/>
    </source>
</evidence>
<dbReference type="Gene3D" id="3.30.70.260">
    <property type="match status" value="1"/>
</dbReference>
<dbReference type="KEGG" id="wvi:Weevi_1760"/>
<dbReference type="InterPro" id="IPR045865">
    <property type="entry name" value="ACT-like_dom_sf"/>
</dbReference>